<sequence>MPHEEYNVYTAPDRTYISILDGFIHVNDLPSFKELVKKNIMETRQENINLTDALLASIRKNHLMLHLFFVSSLCDLDLLEEAFSLLLTIRKSRSRVNLRVLYKDDNFIYLMKGIYERQAQSLFLFPIESSGLFENWPKLFFLPQELELLLWNLGFSVVITLFFKLGG</sequence>
<name>A0AAW0FLA0_9APHY</name>
<evidence type="ECO:0000313" key="1">
    <source>
        <dbReference type="EMBL" id="KAK7679729.1"/>
    </source>
</evidence>
<dbReference type="Proteomes" id="UP001385951">
    <property type="component" value="Unassembled WGS sequence"/>
</dbReference>
<comment type="caution">
    <text evidence="1">The sequence shown here is derived from an EMBL/GenBank/DDBJ whole genome shotgun (WGS) entry which is preliminary data.</text>
</comment>
<protein>
    <submittedName>
        <fullName evidence="1">Uncharacterized protein</fullName>
    </submittedName>
</protein>
<organism evidence="1 2">
    <name type="scientific">Cerrena zonata</name>
    <dbReference type="NCBI Taxonomy" id="2478898"/>
    <lineage>
        <taxon>Eukaryota</taxon>
        <taxon>Fungi</taxon>
        <taxon>Dikarya</taxon>
        <taxon>Basidiomycota</taxon>
        <taxon>Agaricomycotina</taxon>
        <taxon>Agaricomycetes</taxon>
        <taxon>Polyporales</taxon>
        <taxon>Cerrenaceae</taxon>
        <taxon>Cerrena</taxon>
    </lineage>
</organism>
<accession>A0AAW0FLA0</accession>
<dbReference type="EMBL" id="JASBNA010000056">
    <property type="protein sequence ID" value="KAK7679729.1"/>
    <property type="molecule type" value="Genomic_DNA"/>
</dbReference>
<dbReference type="AlphaFoldDB" id="A0AAW0FLA0"/>
<evidence type="ECO:0000313" key="2">
    <source>
        <dbReference type="Proteomes" id="UP001385951"/>
    </source>
</evidence>
<reference evidence="1 2" key="1">
    <citation type="submission" date="2022-09" db="EMBL/GenBank/DDBJ databases">
        <authorList>
            <person name="Palmer J.M."/>
        </authorList>
    </citation>
    <scope>NUCLEOTIDE SEQUENCE [LARGE SCALE GENOMIC DNA]</scope>
    <source>
        <strain evidence="1 2">DSM 7382</strain>
    </source>
</reference>
<keyword evidence="2" id="KW-1185">Reference proteome</keyword>
<proteinExistence type="predicted"/>
<gene>
    <name evidence="1" type="ORF">QCA50_017228</name>
</gene>